<dbReference type="Proteomes" id="UP000283543">
    <property type="component" value="Unassembled WGS sequence"/>
</dbReference>
<evidence type="ECO:0000313" key="6">
    <source>
        <dbReference type="EMBL" id="RHZ13607.1"/>
    </source>
</evidence>
<dbReference type="EMBL" id="KI913156">
    <property type="protein sequence ID" value="ETV71993.1"/>
    <property type="molecule type" value="Genomic_DNA"/>
</dbReference>
<feature type="transmembrane region" description="Helical" evidence="1">
    <location>
        <begin position="110"/>
        <end position="133"/>
    </location>
</feature>
<dbReference type="Proteomes" id="UP000275652">
    <property type="component" value="Unassembled WGS sequence"/>
</dbReference>
<evidence type="ECO:0000313" key="14">
    <source>
        <dbReference type="Proteomes" id="UP000286510"/>
    </source>
</evidence>
<dbReference type="Proteomes" id="UP000265716">
    <property type="component" value="Unassembled WGS sequence"/>
</dbReference>
<evidence type="ECO:0000313" key="13">
    <source>
        <dbReference type="Proteomes" id="UP000284702"/>
    </source>
</evidence>
<name>W4FZ82_APHAT</name>
<proteinExistence type="predicted"/>
<evidence type="ECO:0000313" key="10">
    <source>
        <dbReference type="Proteomes" id="UP000266196"/>
    </source>
</evidence>
<reference evidence="2" key="1">
    <citation type="submission" date="2013-12" db="EMBL/GenBank/DDBJ databases">
        <title>The Genome Sequence of Aphanomyces astaci APO3.</title>
        <authorList>
            <consortium name="The Broad Institute Genomics Platform"/>
            <person name="Russ C."/>
            <person name="Tyler B."/>
            <person name="van West P."/>
            <person name="Dieguez-Uribeondo J."/>
            <person name="Young S.K."/>
            <person name="Zeng Q."/>
            <person name="Gargeya S."/>
            <person name="Fitzgerald M."/>
            <person name="Abouelleil A."/>
            <person name="Alvarado L."/>
            <person name="Chapman S.B."/>
            <person name="Gainer-Dewar J."/>
            <person name="Goldberg J."/>
            <person name="Griggs A."/>
            <person name="Gujja S."/>
            <person name="Hansen M."/>
            <person name="Howarth C."/>
            <person name="Imamovic A."/>
            <person name="Ireland A."/>
            <person name="Larimer J."/>
            <person name="McCowan C."/>
            <person name="Murphy C."/>
            <person name="Pearson M."/>
            <person name="Poon T.W."/>
            <person name="Priest M."/>
            <person name="Roberts A."/>
            <person name="Saif S."/>
            <person name="Shea T."/>
            <person name="Sykes S."/>
            <person name="Wortman J."/>
            <person name="Nusbaum C."/>
            <person name="Birren B."/>
        </authorList>
    </citation>
    <scope>NUCLEOTIDE SEQUENCE [LARGE SCALE GENOMIC DNA]</scope>
    <source>
        <strain evidence="2">APO3</strain>
    </source>
</reference>
<dbReference type="EMBL" id="MZMZ02005852">
    <property type="protein sequence ID" value="RQM12294.1"/>
    <property type="molecule type" value="Genomic_DNA"/>
</dbReference>
<keyword evidence="13" id="KW-1185">Reference proteome</keyword>
<evidence type="ECO:0000313" key="11">
    <source>
        <dbReference type="Proteomes" id="UP000275652"/>
    </source>
</evidence>
<evidence type="ECO:0000313" key="7">
    <source>
        <dbReference type="EMBL" id="RLO04606.1"/>
    </source>
</evidence>
<dbReference type="EMBL" id="QUTF01014316">
    <property type="protein sequence ID" value="RHZ13607.1"/>
    <property type="molecule type" value="Genomic_DNA"/>
</dbReference>
<evidence type="ECO:0000313" key="12">
    <source>
        <dbReference type="Proteomes" id="UP000283543"/>
    </source>
</evidence>
<dbReference type="GeneID" id="20814800"/>
<dbReference type="EMBL" id="QUTE01014839">
    <property type="protein sequence ID" value="RHZ01350.1"/>
    <property type="molecule type" value="Genomic_DNA"/>
</dbReference>
<evidence type="ECO:0000313" key="8">
    <source>
        <dbReference type="EMBL" id="RQM12294.1"/>
    </source>
</evidence>
<evidence type="ECO:0000313" key="4">
    <source>
        <dbReference type="EMBL" id="RHY58957.1"/>
    </source>
</evidence>
<evidence type="ECO:0000256" key="1">
    <source>
        <dbReference type="SAM" id="Phobius"/>
    </source>
</evidence>
<dbReference type="RefSeq" id="XP_009838436.1">
    <property type="nucleotide sequence ID" value="XM_009840134.1"/>
</dbReference>
<protein>
    <submittedName>
        <fullName evidence="2">Uncharacterized protein</fullName>
    </submittedName>
</protein>
<dbReference type="Proteomes" id="UP000286510">
    <property type="component" value="Unassembled WGS sequence"/>
</dbReference>
<dbReference type="EMBL" id="QUTI01028529">
    <property type="protein sequence ID" value="RLO04606.1"/>
    <property type="molecule type" value="Genomic_DNA"/>
</dbReference>
<organism evidence="2">
    <name type="scientific">Aphanomyces astaci</name>
    <name type="common">Crayfish plague agent</name>
    <dbReference type="NCBI Taxonomy" id="112090"/>
    <lineage>
        <taxon>Eukaryota</taxon>
        <taxon>Sar</taxon>
        <taxon>Stramenopiles</taxon>
        <taxon>Oomycota</taxon>
        <taxon>Saprolegniomycetes</taxon>
        <taxon>Saprolegniales</taxon>
        <taxon>Verrucalvaceae</taxon>
        <taxon>Aphanomyces</taxon>
    </lineage>
</organism>
<dbReference type="AlphaFoldDB" id="W4FZ82"/>
<dbReference type="OrthoDB" id="10382855at2759"/>
<keyword evidence="1" id="KW-0472">Membrane</keyword>
<reference evidence="8 13" key="3">
    <citation type="submission" date="2018-07" db="EMBL/GenBank/DDBJ databases">
        <title>Annotation of Aphanomyces astaci genome assembly.</title>
        <authorList>
            <person name="Studholme D.J."/>
        </authorList>
    </citation>
    <scope>NUCLEOTIDE SEQUENCE [LARGE SCALE GENOMIC DNA]</scope>
    <source>
        <strain evidence="8">Pc</strain>
    </source>
</reference>
<gene>
    <name evidence="8" type="ORF">B5M09_010641</name>
    <name evidence="6" type="ORF">DYB26_015262</name>
    <name evidence="7" type="ORF">DYB28_006292</name>
    <name evidence="5" type="ORF">DYB31_000837</name>
    <name evidence="4" type="ORF">DYB34_008094</name>
    <name evidence="3" type="ORF">DYB38_000906</name>
    <name evidence="2" type="ORF">H257_12804</name>
</gene>
<evidence type="ECO:0000313" key="5">
    <source>
        <dbReference type="EMBL" id="RHZ01350.1"/>
    </source>
</evidence>
<reference evidence="9 10" key="4">
    <citation type="submission" date="2018-08" db="EMBL/GenBank/DDBJ databases">
        <title>Aphanomyces genome sequencing and annotation.</title>
        <authorList>
            <person name="Minardi D."/>
            <person name="Oidtmann B."/>
            <person name="Van Der Giezen M."/>
            <person name="Studholme D.J."/>
        </authorList>
    </citation>
    <scope>NUCLEOTIDE SEQUENCE [LARGE SCALE GENOMIC DNA]</scope>
    <source>
        <strain evidence="5 10">197901</strain>
        <strain evidence="6 14">FDL457</strain>
        <strain evidence="3 9">SA</strain>
        <strain evidence="4 12">Si</strain>
    </source>
</reference>
<reference evidence="7 11" key="2">
    <citation type="journal article" date="2018" name="J. Invertebr. Pathol.">
        <title>New genotyping method for the causative agent of crayfish plague (Aphanomyces astaci) based on whole genome data.</title>
        <authorList>
            <person name="Minardi D."/>
            <person name="Studholme D.J."/>
            <person name="van der Giezen M."/>
            <person name="Pretto T."/>
            <person name="Oidtmann B."/>
        </authorList>
    </citation>
    <scope>NUCLEOTIDE SEQUENCE [LARGE SCALE GENOMIC DNA]</scope>
    <source>
        <strain evidence="7 11">KB13</strain>
    </source>
</reference>
<evidence type="ECO:0000313" key="3">
    <source>
        <dbReference type="EMBL" id="RHY52973.1"/>
    </source>
</evidence>
<keyword evidence="1" id="KW-0812">Transmembrane</keyword>
<evidence type="ECO:0000313" key="2">
    <source>
        <dbReference type="EMBL" id="ETV71993.1"/>
    </source>
</evidence>
<sequence>MTVLPRPSLSSDALYLSLASGAPTTPKDFVHWSVHSHKASFALSSDTTEVTFLQAGMYHVQVTGESPNWSGGLGLWLRLNGAYVALTSFHQQGDTSCFAQRLFCPKGTTLKVYSSLAAPILIGATLSAVLIGASP</sequence>
<accession>W4FZ82</accession>
<dbReference type="Proteomes" id="UP000284702">
    <property type="component" value="Unassembled WGS sequence"/>
</dbReference>
<dbReference type="EMBL" id="QUTB01004903">
    <property type="protein sequence ID" value="RHY58957.1"/>
    <property type="molecule type" value="Genomic_DNA"/>
</dbReference>
<dbReference type="VEuPathDB" id="FungiDB:H257_12804"/>
<dbReference type="Proteomes" id="UP000266196">
    <property type="component" value="Unassembled WGS sequence"/>
</dbReference>
<evidence type="ECO:0000313" key="9">
    <source>
        <dbReference type="Proteomes" id="UP000265716"/>
    </source>
</evidence>
<dbReference type="EMBL" id="QUTC01006277">
    <property type="protein sequence ID" value="RHY52973.1"/>
    <property type="molecule type" value="Genomic_DNA"/>
</dbReference>
<keyword evidence="1" id="KW-1133">Transmembrane helix</keyword>